<reference evidence="2" key="1">
    <citation type="submission" date="2018-12" db="EMBL/GenBank/DDBJ databases">
        <title>Tengunoibacter tsumagoiensis gen. nov., sp. nov., Dictyobacter kobayashii sp. nov., D. alpinus sp. nov., and D. joshuensis sp. nov. and description of Dictyobacteraceae fam. nov. within the order Ktedonobacterales isolated from Tengu-no-mugimeshi.</title>
        <authorList>
            <person name="Wang C.M."/>
            <person name="Zheng Y."/>
            <person name="Sakai Y."/>
            <person name="Toyoda A."/>
            <person name="Minakuchi Y."/>
            <person name="Abe K."/>
            <person name="Yokota A."/>
            <person name="Yabe S."/>
        </authorList>
    </citation>
    <scope>NUCLEOTIDE SEQUENCE [LARGE SCALE GENOMIC DNA]</scope>
    <source>
        <strain evidence="2">Uno11</strain>
    </source>
</reference>
<proteinExistence type="predicted"/>
<protein>
    <submittedName>
        <fullName evidence="1">Uncharacterized protein</fullName>
    </submittedName>
</protein>
<name>A0A402AVN1_9CHLR</name>
<dbReference type="AlphaFoldDB" id="A0A402AVN1"/>
<gene>
    <name evidence="1" type="ORF">KDK_69390</name>
</gene>
<accession>A0A402AVN1</accession>
<keyword evidence="2" id="KW-1185">Reference proteome</keyword>
<comment type="caution">
    <text evidence="1">The sequence shown here is derived from an EMBL/GenBank/DDBJ whole genome shotgun (WGS) entry which is preliminary data.</text>
</comment>
<dbReference type="EMBL" id="BIFS01000002">
    <property type="protein sequence ID" value="GCE23139.1"/>
    <property type="molecule type" value="Genomic_DNA"/>
</dbReference>
<evidence type="ECO:0000313" key="2">
    <source>
        <dbReference type="Proteomes" id="UP000287188"/>
    </source>
</evidence>
<organism evidence="1 2">
    <name type="scientific">Dictyobacter kobayashii</name>
    <dbReference type="NCBI Taxonomy" id="2014872"/>
    <lineage>
        <taxon>Bacteria</taxon>
        <taxon>Bacillati</taxon>
        <taxon>Chloroflexota</taxon>
        <taxon>Ktedonobacteria</taxon>
        <taxon>Ktedonobacterales</taxon>
        <taxon>Dictyobacteraceae</taxon>
        <taxon>Dictyobacter</taxon>
    </lineage>
</organism>
<evidence type="ECO:0000313" key="1">
    <source>
        <dbReference type="EMBL" id="GCE23139.1"/>
    </source>
</evidence>
<dbReference type="Proteomes" id="UP000287188">
    <property type="component" value="Unassembled WGS sequence"/>
</dbReference>
<sequence>MQDYYFRVSQEIITRDIGPGSIQTLAESRIDYTLRAQFKTQAELIYQVKRSTKHNRDNKKRYKTCEQNDSNLCRAQTNAE</sequence>